<dbReference type="AlphaFoldDB" id="A0A327M4Q4"/>
<organism evidence="11 12">
    <name type="scientific">Roseicella frigidaeris</name>
    <dbReference type="NCBI Taxonomy" id="2230885"/>
    <lineage>
        <taxon>Bacteria</taxon>
        <taxon>Pseudomonadati</taxon>
        <taxon>Pseudomonadota</taxon>
        <taxon>Alphaproteobacteria</taxon>
        <taxon>Acetobacterales</taxon>
        <taxon>Roseomonadaceae</taxon>
        <taxon>Roseicella</taxon>
    </lineage>
</organism>
<comment type="subcellular location">
    <subcellularLocation>
        <location evidence="1 7">Cytoplasm</location>
    </subcellularLocation>
</comment>
<evidence type="ECO:0000313" key="12">
    <source>
        <dbReference type="Proteomes" id="UP000249065"/>
    </source>
</evidence>
<dbReference type="RefSeq" id="WP_111471710.1">
    <property type="nucleotide sequence ID" value="NZ_QLIX01000020.1"/>
</dbReference>
<keyword evidence="3 10" id="KW-0479">Metal-binding</keyword>
<evidence type="ECO:0000256" key="7">
    <source>
        <dbReference type="PIRNR" id="PIRNR004682"/>
    </source>
</evidence>
<comment type="cofactor">
    <cofactor evidence="10">
        <name>Mg(2+)</name>
        <dbReference type="ChEBI" id="CHEBI:18420"/>
    </cofactor>
</comment>
<dbReference type="InterPro" id="IPR004446">
    <property type="entry name" value="Heptose_bisP_phosphatase"/>
</dbReference>
<evidence type="ECO:0000313" key="11">
    <source>
        <dbReference type="EMBL" id="RAI57193.1"/>
    </source>
</evidence>
<dbReference type="GO" id="GO:0005975">
    <property type="term" value="P:carbohydrate metabolic process"/>
    <property type="evidence" value="ECO:0007669"/>
    <property type="project" value="InterPro"/>
</dbReference>
<proteinExistence type="inferred from homology"/>
<keyword evidence="10" id="KW-0460">Magnesium</keyword>
<evidence type="ECO:0000256" key="9">
    <source>
        <dbReference type="PIRSR" id="PIRSR004682-3"/>
    </source>
</evidence>
<dbReference type="InterPro" id="IPR023214">
    <property type="entry name" value="HAD_sf"/>
</dbReference>
<name>A0A327M4Q4_9PROT</name>
<evidence type="ECO:0000256" key="2">
    <source>
        <dbReference type="ARBA" id="ARBA00022490"/>
    </source>
</evidence>
<dbReference type="OrthoDB" id="9814110at2"/>
<dbReference type="GO" id="GO:0005737">
    <property type="term" value="C:cytoplasm"/>
    <property type="evidence" value="ECO:0007669"/>
    <property type="project" value="UniProtKB-SubCell"/>
</dbReference>
<feature type="binding site" evidence="10">
    <location>
        <position position="9"/>
    </location>
    <ligand>
        <name>Mg(2+)</name>
        <dbReference type="ChEBI" id="CHEBI:18420"/>
    </ligand>
</feature>
<evidence type="ECO:0000256" key="4">
    <source>
        <dbReference type="ARBA" id="ARBA00022801"/>
    </source>
</evidence>
<evidence type="ECO:0000256" key="5">
    <source>
        <dbReference type="ARBA" id="ARBA00023277"/>
    </source>
</evidence>
<gene>
    <name evidence="11" type="ORF">DOO78_20350</name>
</gene>
<dbReference type="InterPro" id="IPR006549">
    <property type="entry name" value="HAD-SF_hydro_IIIA"/>
</dbReference>
<dbReference type="SUPFAM" id="SSF56784">
    <property type="entry name" value="HAD-like"/>
    <property type="match status" value="1"/>
</dbReference>
<dbReference type="NCBIfam" id="TIGR01656">
    <property type="entry name" value="Histidinol-ppas"/>
    <property type="match status" value="1"/>
</dbReference>
<dbReference type="CDD" id="cd07503">
    <property type="entry name" value="HAD_HisB-N"/>
    <property type="match status" value="1"/>
</dbReference>
<dbReference type="EMBL" id="QLIX01000020">
    <property type="protein sequence ID" value="RAI57193.1"/>
    <property type="molecule type" value="Genomic_DNA"/>
</dbReference>
<dbReference type="EC" id="3.1.3.-" evidence="7"/>
<comment type="similarity">
    <text evidence="7">Belongs to the gmhB family.</text>
</comment>
<comment type="cofactor">
    <cofactor evidence="10">
        <name>Zn(2+)</name>
        <dbReference type="ChEBI" id="CHEBI:29105"/>
    </cofactor>
</comment>
<dbReference type="GO" id="GO:0046872">
    <property type="term" value="F:metal ion binding"/>
    <property type="evidence" value="ECO:0007669"/>
    <property type="project" value="UniProtKB-KW"/>
</dbReference>
<keyword evidence="12" id="KW-1185">Reference proteome</keyword>
<evidence type="ECO:0000256" key="6">
    <source>
        <dbReference type="ARBA" id="ARBA00031828"/>
    </source>
</evidence>
<feature type="active site" description="Nucleophile" evidence="8">
    <location>
        <position position="9"/>
    </location>
</feature>
<keyword evidence="4 7" id="KW-0378">Hydrolase</keyword>
<evidence type="ECO:0000256" key="8">
    <source>
        <dbReference type="PIRSR" id="PIRSR004682-1"/>
    </source>
</evidence>
<feature type="active site" description="Nucleophile" evidence="8">
    <location>
        <position position="11"/>
    </location>
</feature>
<evidence type="ECO:0000256" key="1">
    <source>
        <dbReference type="ARBA" id="ARBA00004496"/>
    </source>
</evidence>
<feature type="site" description="Stabilizes the phosphoryl group" evidence="9">
    <location>
        <position position="51"/>
    </location>
</feature>
<feature type="binding site" evidence="10">
    <location>
        <position position="127"/>
    </location>
    <ligand>
        <name>Mg(2+)</name>
        <dbReference type="ChEBI" id="CHEBI:18420"/>
    </ligand>
</feature>
<dbReference type="InterPro" id="IPR036412">
    <property type="entry name" value="HAD-like_sf"/>
</dbReference>
<keyword evidence="10" id="KW-0862">Zinc</keyword>
<dbReference type="InterPro" id="IPR006543">
    <property type="entry name" value="Histidinol-phos"/>
</dbReference>
<accession>A0A327M4Q4</accession>
<dbReference type="NCBIfam" id="TIGR01662">
    <property type="entry name" value="HAD-SF-IIIA"/>
    <property type="match status" value="1"/>
</dbReference>
<keyword evidence="5 7" id="KW-0119">Carbohydrate metabolism</keyword>
<feature type="binding site" evidence="10">
    <location>
        <position position="90"/>
    </location>
    <ligand>
        <name>Zn(2+)</name>
        <dbReference type="ChEBI" id="CHEBI:29105"/>
    </ligand>
</feature>
<dbReference type="PANTHER" id="PTHR42891:SF1">
    <property type="entry name" value="D-GLYCERO-BETA-D-MANNO-HEPTOSE-1,7-BISPHOSPHATE 7-PHOSPHATASE"/>
    <property type="match status" value="1"/>
</dbReference>
<protein>
    <recommendedName>
        <fullName evidence="6 7">D,D-heptose 1,7-bisphosphate phosphatase</fullName>
        <ecNumber evidence="7">3.1.3.-</ecNumber>
    </recommendedName>
</protein>
<feature type="binding site" evidence="10">
    <location>
        <position position="11"/>
    </location>
    <ligand>
        <name>Mg(2+)</name>
        <dbReference type="ChEBI" id="CHEBI:18420"/>
    </ligand>
</feature>
<feature type="site" description="Stabilizes the phosphoryl group" evidence="9">
    <location>
        <position position="102"/>
    </location>
</feature>
<dbReference type="PIRSF" id="PIRSF004682">
    <property type="entry name" value="GmhB"/>
    <property type="match status" value="1"/>
</dbReference>
<dbReference type="Proteomes" id="UP000249065">
    <property type="component" value="Unassembled WGS sequence"/>
</dbReference>
<dbReference type="PANTHER" id="PTHR42891">
    <property type="entry name" value="D-GLYCERO-BETA-D-MANNO-HEPTOSE-1,7-BISPHOSPHATE 7-PHOSPHATASE"/>
    <property type="match status" value="1"/>
</dbReference>
<dbReference type="Pfam" id="PF13242">
    <property type="entry name" value="Hydrolase_like"/>
    <property type="match status" value="1"/>
</dbReference>
<reference evidence="12" key="1">
    <citation type="submission" date="2018-06" db="EMBL/GenBank/DDBJ databases">
        <authorList>
            <person name="Khan S.A."/>
        </authorList>
    </citation>
    <scope>NUCLEOTIDE SEQUENCE [LARGE SCALE GENOMIC DNA]</scope>
    <source>
        <strain evidence="12">DB-1506</strain>
    </source>
</reference>
<dbReference type="Gene3D" id="3.40.50.1000">
    <property type="entry name" value="HAD superfamily/HAD-like"/>
    <property type="match status" value="1"/>
</dbReference>
<comment type="caution">
    <text evidence="11">The sequence shown here is derived from an EMBL/GenBank/DDBJ whole genome shotgun (WGS) entry which is preliminary data.</text>
</comment>
<feature type="site" description="Contributes to substrate recognition" evidence="9">
    <location>
        <position position="101"/>
    </location>
</feature>
<evidence type="ECO:0000256" key="10">
    <source>
        <dbReference type="PIRSR" id="PIRSR004682-4"/>
    </source>
</evidence>
<dbReference type="GO" id="GO:0016791">
    <property type="term" value="F:phosphatase activity"/>
    <property type="evidence" value="ECO:0007669"/>
    <property type="project" value="InterPro"/>
</dbReference>
<evidence type="ECO:0000256" key="3">
    <source>
        <dbReference type="ARBA" id="ARBA00022723"/>
    </source>
</evidence>
<keyword evidence="2 7" id="KW-0963">Cytoplasm</keyword>
<sequence length="174" mass="18553">MSGRALFLDRDGIINIDHGYVHRREDFHFVEGIFDLAAAATRRGLALVVVTNQSGIGRGLYTEAEFQALMRWVAGEFAARRTPLARIEHCPDHPDRATPRRKPGPGMLHDAAAALGLDLAGSLIIGDQASDMEAGRRAGLRTRLLVSDRPAAAPAATLVLPSVRAAAAWLAGAG</sequence>